<evidence type="ECO:0000313" key="1">
    <source>
        <dbReference type="EMBL" id="EYC09382.1"/>
    </source>
</evidence>
<gene>
    <name evidence="1" type="primary">Acey_s0060.g3083</name>
    <name evidence="1" type="ORF">Y032_0060g3083</name>
</gene>
<organism evidence="1 2">
    <name type="scientific">Ancylostoma ceylanicum</name>
    <dbReference type="NCBI Taxonomy" id="53326"/>
    <lineage>
        <taxon>Eukaryota</taxon>
        <taxon>Metazoa</taxon>
        <taxon>Ecdysozoa</taxon>
        <taxon>Nematoda</taxon>
        <taxon>Chromadorea</taxon>
        <taxon>Rhabditida</taxon>
        <taxon>Rhabditina</taxon>
        <taxon>Rhabditomorpha</taxon>
        <taxon>Strongyloidea</taxon>
        <taxon>Ancylostomatidae</taxon>
        <taxon>Ancylostomatinae</taxon>
        <taxon>Ancylostoma</taxon>
    </lineage>
</organism>
<name>A0A016U3D0_9BILA</name>
<dbReference type="AlphaFoldDB" id="A0A016U3D0"/>
<protein>
    <submittedName>
        <fullName evidence="1">Uncharacterized protein</fullName>
    </submittedName>
</protein>
<proteinExistence type="predicted"/>
<dbReference type="OrthoDB" id="410104at2759"/>
<comment type="caution">
    <text evidence="1">The sequence shown here is derived from an EMBL/GenBank/DDBJ whole genome shotgun (WGS) entry which is preliminary data.</text>
</comment>
<keyword evidence="2" id="KW-1185">Reference proteome</keyword>
<dbReference type="Proteomes" id="UP000024635">
    <property type="component" value="Unassembled WGS sequence"/>
</dbReference>
<evidence type="ECO:0000313" key="2">
    <source>
        <dbReference type="Proteomes" id="UP000024635"/>
    </source>
</evidence>
<sequence>MPSQTSDGTATGKRRSNYGLCRTSLISNQGDKGTTPNGDFFMFCTYNAKTVSTNADLHAVLEAAGCIKFHVIALEETKSKKSEIRKPNDLIRNPYHPWREVSVAKCWRC</sequence>
<accession>A0A016U3D0</accession>
<reference evidence="2" key="1">
    <citation type="journal article" date="2015" name="Nat. Genet.">
        <title>The genome and transcriptome of the zoonotic hookworm Ancylostoma ceylanicum identify infection-specific gene families.</title>
        <authorList>
            <person name="Schwarz E.M."/>
            <person name="Hu Y."/>
            <person name="Antoshechkin I."/>
            <person name="Miller M.M."/>
            <person name="Sternberg P.W."/>
            <person name="Aroian R.V."/>
        </authorList>
    </citation>
    <scope>NUCLEOTIDE SEQUENCE</scope>
    <source>
        <strain evidence="2">HY135</strain>
    </source>
</reference>
<dbReference type="EMBL" id="JARK01001396">
    <property type="protein sequence ID" value="EYC09382.1"/>
    <property type="molecule type" value="Genomic_DNA"/>
</dbReference>